<accession>A0A2G5UEI8</accession>
<comment type="caution">
    <text evidence="2">The sequence shown here is derived from an EMBL/GenBank/DDBJ whole genome shotgun (WGS) entry which is preliminary data.</text>
</comment>
<dbReference type="PANTHER" id="PTHR31006:SF8">
    <property type="entry name" value="F-BOX DOMAIN-CONTAINING PROTEIN-RELATED"/>
    <property type="match status" value="1"/>
</dbReference>
<dbReference type="InterPro" id="IPR001810">
    <property type="entry name" value="F-box_dom"/>
</dbReference>
<sequence>MSLSKQERPEDRLSALDFLGGHQKIKASKKSSLQHAIGVKSFFGLNIKQFFTSRIGKPADAKIKEGEKYAIIEKSFCESDDEQFPWLALPDDLRETIVHKMPLQSRINLAATSKDERDFVKNMKVTCKLFAIEDLAIRSTNIRRYPGLFDKVYAHFGKKYFVNFLCDWQHDIAICFCEQVRPFKVATKVYWLSPLGIVKKTIVPGVSAYDLAVQTARDFFKLLTDDCKKSSVALSGWPKDVFEIPELRKSHTIGSCYDEVESLHKTLDFFKPYSFDCYMHKTSIKYMWPFSFYYVARHGVPGWFRMKTKDHALSNQMLEKDIQIMILHDTLISVESMNDFMRRWQNGQISEKFCWWAISTVMDVEVEEVIDQLNVIFVEEKYGPKYNFSKRASKKSKPPQMVRMARYDIQSTVNRNAYGTIIVRDNMVMFGNAGCAPKVDERGLLTYASKSSVHEIQF</sequence>
<reference evidence="3" key="1">
    <citation type="submission" date="2017-10" db="EMBL/GenBank/DDBJ databases">
        <title>Rapid genome shrinkage in a self-fertile nematode reveals novel sperm competition proteins.</title>
        <authorList>
            <person name="Yin D."/>
            <person name="Schwarz E.M."/>
            <person name="Thomas C.G."/>
            <person name="Felde R.L."/>
            <person name="Korf I.F."/>
            <person name="Cutter A.D."/>
            <person name="Schartner C.M."/>
            <person name="Ralston E.J."/>
            <person name="Meyer B.J."/>
            <person name="Haag E.S."/>
        </authorList>
    </citation>
    <scope>NUCLEOTIDE SEQUENCE [LARGE SCALE GENOMIC DNA]</scope>
    <source>
        <strain evidence="3">JU1422</strain>
    </source>
</reference>
<dbReference type="InterPro" id="IPR042317">
    <property type="entry name" value="She-1-like"/>
</dbReference>
<name>A0A2G5UEI8_9PELO</name>
<dbReference type="EMBL" id="PDUG01000003">
    <property type="protein sequence ID" value="PIC37960.1"/>
    <property type="molecule type" value="Genomic_DNA"/>
</dbReference>
<dbReference type="OrthoDB" id="5776478at2759"/>
<dbReference type="Proteomes" id="UP000230233">
    <property type="component" value="Chromosome III"/>
</dbReference>
<gene>
    <name evidence="2" type="primary">Cni-T04A8.18</name>
    <name evidence="2" type="synonym">Cnig_chr_III.g10121</name>
    <name evidence="2" type="ORF">B9Z55_010121</name>
</gene>
<dbReference type="PANTHER" id="PTHR31006">
    <property type="entry name" value="F-BOX DOMAIN-CONTAINING PROTEIN-RELATED-RELATED"/>
    <property type="match status" value="1"/>
</dbReference>
<evidence type="ECO:0000313" key="3">
    <source>
        <dbReference type="Proteomes" id="UP000230233"/>
    </source>
</evidence>
<proteinExistence type="predicted"/>
<dbReference type="Pfam" id="PF00646">
    <property type="entry name" value="F-box"/>
    <property type="match status" value="1"/>
</dbReference>
<dbReference type="AlphaFoldDB" id="A0A2G5UEI8"/>
<organism evidence="2 3">
    <name type="scientific">Caenorhabditis nigoni</name>
    <dbReference type="NCBI Taxonomy" id="1611254"/>
    <lineage>
        <taxon>Eukaryota</taxon>
        <taxon>Metazoa</taxon>
        <taxon>Ecdysozoa</taxon>
        <taxon>Nematoda</taxon>
        <taxon>Chromadorea</taxon>
        <taxon>Rhabditida</taxon>
        <taxon>Rhabditina</taxon>
        <taxon>Rhabditomorpha</taxon>
        <taxon>Rhabditoidea</taxon>
        <taxon>Rhabditidae</taxon>
        <taxon>Peloderinae</taxon>
        <taxon>Caenorhabditis</taxon>
    </lineage>
</organism>
<keyword evidence="3" id="KW-1185">Reference proteome</keyword>
<evidence type="ECO:0000313" key="2">
    <source>
        <dbReference type="EMBL" id="PIC37960.1"/>
    </source>
</evidence>
<protein>
    <recommendedName>
        <fullName evidence="1">F-box domain-containing protein</fullName>
    </recommendedName>
</protein>
<evidence type="ECO:0000259" key="1">
    <source>
        <dbReference type="Pfam" id="PF00646"/>
    </source>
</evidence>
<feature type="domain" description="F-box" evidence="1">
    <location>
        <begin position="86"/>
        <end position="126"/>
    </location>
</feature>